<evidence type="ECO:0000256" key="10">
    <source>
        <dbReference type="ARBA" id="ARBA00023242"/>
    </source>
</evidence>
<evidence type="ECO:0000256" key="4">
    <source>
        <dbReference type="ARBA" id="ARBA00022771"/>
    </source>
</evidence>
<evidence type="ECO:0000259" key="14">
    <source>
        <dbReference type="PROSITE" id="PS50950"/>
    </source>
</evidence>
<evidence type="ECO:0000256" key="2">
    <source>
        <dbReference type="ARBA" id="ARBA00006177"/>
    </source>
</evidence>
<dbReference type="Proteomes" id="UP001642540">
    <property type="component" value="Unassembled WGS sequence"/>
</dbReference>
<keyword evidence="7" id="KW-0175">Coiled coil</keyword>
<keyword evidence="8 12" id="KW-0238">DNA-binding</keyword>
<feature type="compositionally biased region" description="Basic residues" evidence="13">
    <location>
        <begin position="443"/>
        <end position="455"/>
    </location>
</feature>
<dbReference type="Gene3D" id="6.20.210.20">
    <property type="entry name" value="THAP domain"/>
    <property type="match status" value="1"/>
</dbReference>
<feature type="region of interest" description="Disordered" evidence="13">
    <location>
        <begin position="432"/>
        <end position="474"/>
    </location>
</feature>
<evidence type="ECO:0000256" key="5">
    <source>
        <dbReference type="ARBA" id="ARBA00022833"/>
    </source>
</evidence>
<evidence type="ECO:0000256" key="9">
    <source>
        <dbReference type="ARBA" id="ARBA00023163"/>
    </source>
</evidence>
<dbReference type="Pfam" id="PF05485">
    <property type="entry name" value="THAP"/>
    <property type="match status" value="1"/>
</dbReference>
<evidence type="ECO:0000256" key="3">
    <source>
        <dbReference type="ARBA" id="ARBA00022723"/>
    </source>
</evidence>
<proteinExistence type="inferred from homology"/>
<evidence type="ECO:0000313" key="15">
    <source>
        <dbReference type="EMBL" id="CAL8069721.1"/>
    </source>
</evidence>
<feature type="compositionally biased region" description="Polar residues" evidence="13">
    <location>
        <begin position="355"/>
        <end position="370"/>
    </location>
</feature>
<dbReference type="InterPro" id="IPR026516">
    <property type="entry name" value="THAP1/10"/>
</dbReference>
<evidence type="ECO:0000313" key="16">
    <source>
        <dbReference type="Proteomes" id="UP001642540"/>
    </source>
</evidence>
<accession>A0ABP1PR00</accession>
<evidence type="ECO:0000256" key="8">
    <source>
        <dbReference type="ARBA" id="ARBA00023125"/>
    </source>
</evidence>
<evidence type="ECO:0000256" key="13">
    <source>
        <dbReference type="SAM" id="MobiDB-lite"/>
    </source>
</evidence>
<organism evidence="15 16">
    <name type="scientific">Orchesella dallaii</name>
    <dbReference type="NCBI Taxonomy" id="48710"/>
    <lineage>
        <taxon>Eukaryota</taxon>
        <taxon>Metazoa</taxon>
        <taxon>Ecdysozoa</taxon>
        <taxon>Arthropoda</taxon>
        <taxon>Hexapoda</taxon>
        <taxon>Collembola</taxon>
        <taxon>Entomobryomorpha</taxon>
        <taxon>Entomobryoidea</taxon>
        <taxon>Orchesellidae</taxon>
        <taxon>Orchesellinae</taxon>
        <taxon>Orchesella</taxon>
    </lineage>
</organism>
<evidence type="ECO:0000256" key="11">
    <source>
        <dbReference type="ARBA" id="ARBA00023306"/>
    </source>
</evidence>
<keyword evidence="6" id="KW-0805">Transcription regulation</keyword>
<evidence type="ECO:0000256" key="6">
    <source>
        <dbReference type="ARBA" id="ARBA00023015"/>
    </source>
</evidence>
<feature type="region of interest" description="Disordered" evidence="13">
    <location>
        <begin position="268"/>
        <end position="295"/>
    </location>
</feature>
<keyword evidence="4 12" id="KW-0863">Zinc-finger</keyword>
<dbReference type="InterPro" id="IPR006612">
    <property type="entry name" value="THAP_Znf"/>
</dbReference>
<comment type="caution">
    <text evidence="15">The sequence shown here is derived from an EMBL/GenBank/DDBJ whole genome shotgun (WGS) entry which is preliminary data.</text>
</comment>
<sequence length="682" mass="74825">MGDPSIVKCFVPLCKATSENTRTVSFHQFPKSENLKAEWVQVLKDIEVYETMLADKGSDSISEWHICSRHFTSDDFEKTPNTSGQLKKSTSSNQETLVKRSLCYDAVPSVFAVTCMSKKKKLVNSIKTIQMKRKASFQGRLSGNGAPNPKKMKEKDDEKLISTPGNTTNNSKIIVTSSSPIANPKSNLQSKATTLNSSEISAKMENIVNKMELTTKPRPLPSCGRKPIPGVPDLVNTRMDNAVMQWLCLPQNIHAPYQPEPVPVSVKATSSNKLASKQAERRSPRAVVVSQSQPTHRVHISPKTSLANVAKRLVVSKSVPVVLPVSQRNIQKPTTSASVTAPPPSQVKHKPPKITVTNATKKPSKQNIQNAEPERKQPGTVHSMLTHAISKVFASPSKGRSKQNQKRPYYSQKQINTIDGLLSDNPPLIVATQNNRVKLGKSSSKKRHDKKKRKELKTNDVDSTSSDSDQSDNVEYVNGQVPWEAEDDEASETYDNDNLNSMEAEVPDDNIIDYDSYSNSIRLPNHSVLDMNTTNGVDDETNMQQDPLAILKYEVIEENEDADDANDPSNEYSTPLLNGFEFGMSEEDSTTILSAPAASCAVTAVLEAANSNNDIVDVGIVKVEGVKMEYLSDDENVESCAIVPETQIDGNNPGYSCAVTTTLTEGTIPDVKVKTEPELITS</sequence>
<feature type="compositionally biased region" description="Low complexity" evidence="13">
    <location>
        <begin position="461"/>
        <end position="474"/>
    </location>
</feature>
<comment type="similarity">
    <text evidence="2">Belongs to the THAP1 family.</text>
</comment>
<feature type="region of interest" description="Disordered" evidence="13">
    <location>
        <begin position="134"/>
        <end position="156"/>
    </location>
</feature>
<keyword evidence="10" id="KW-0539">Nucleus</keyword>
<dbReference type="PROSITE" id="PS50950">
    <property type="entry name" value="ZF_THAP"/>
    <property type="match status" value="1"/>
</dbReference>
<keyword evidence="5" id="KW-0862">Zinc</keyword>
<dbReference type="InterPro" id="IPR038441">
    <property type="entry name" value="THAP_Znf_sf"/>
</dbReference>
<dbReference type="PANTHER" id="PTHR46600:SF1">
    <property type="entry name" value="THAP DOMAIN-CONTAINING PROTEIN 1"/>
    <property type="match status" value="1"/>
</dbReference>
<reference evidence="15 16" key="1">
    <citation type="submission" date="2024-08" db="EMBL/GenBank/DDBJ databases">
        <authorList>
            <person name="Cucini C."/>
            <person name="Frati F."/>
        </authorList>
    </citation>
    <scope>NUCLEOTIDE SEQUENCE [LARGE SCALE GENOMIC DNA]</scope>
</reference>
<dbReference type="SUPFAM" id="SSF57716">
    <property type="entry name" value="Glucocorticoid receptor-like (DNA-binding domain)"/>
    <property type="match status" value="1"/>
</dbReference>
<feature type="domain" description="THAP-type" evidence="14">
    <location>
        <begin position="3"/>
        <end position="111"/>
    </location>
</feature>
<keyword evidence="3" id="KW-0479">Metal-binding</keyword>
<dbReference type="PANTHER" id="PTHR46600">
    <property type="entry name" value="THAP DOMAIN-CONTAINING"/>
    <property type="match status" value="1"/>
</dbReference>
<protein>
    <recommendedName>
        <fullName evidence="14">THAP-type domain-containing protein</fullName>
    </recommendedName>
</protein>
<keyword evidence="9" id="KW-0804">Transcription</keyword>
<feature type="region of interest" description="Disordered" evidence="13">
    <location>
        <begin position="331"/>
        <end position="380"/>
    </location>
</feature>
<gene>
    <name evidence="15" type="ORF">ODALV1_LOCUS910</name>
</gene>
<evidence type="ECO:0000256" key="7">
    <source>
        <dbReference type="ARBA" id="ARBA00023054"/>
    </source>
</evidence>
<evidence type="ECO:0000256" key="1">
    <source>
        <dbReference type="ARBA" id="ARBA00004642"/>
    </source>
</evidence>
<comment type="subcellular location">
    <subcellularLocation>
        <location evidence="1">Nucleus</location>
        <location evidence="1">Nucleoplasm</location>
    </subcellularLocation>
</comment>
<dbReference type="SMART" id="SM00692">
    <property type="entry name" value="DM3"/>
    <property type="match status" value="1"/>
</dbReference>
<dbReference type="SMART" id="SM00980">
    <property type="entry name" value="THAP"/>
    <property type="match status" value="1"/>
</dbReference>
<keyword evidence="11" id="KW-0131">Cell cycle</keyword>
<keyword evidence="16" id="KW-1185">Reference proteome</keyword>
<name>A0ABP1PR00_9HEXA</name>
<evidence type="ECO:0000256" key="12">
    <source>
        <dbReference type="PROSITE-ProRule" id="PRU00309"/>
    </source>
</evidence>
<dbReference type="EMBL" id="CAXLJM020000004">
    <property type="protein sequence ID" value="CAL8069721.1"/>
    <property type="molecule type" value="Genomic_DNA"/>
</dbReference>